<reference evidence="1 2" key="1">
    <citation type="submission" date="2023-07" db="EMBL/GenBank/DDBJ databases">
        <title>Genomic Encyclopedia of Type Strains, Phase IV (KMG-IV): sequencing the most valuable type-strain genomes for metagenomic binning, comparative biology and taxonomic classification.</title>
        <authorList>
            <person name="Goeker M."/>
        </authorList>
    </citation>
    <scope>NUCLEOTIDE SEQUENCE [LARGE SCALE GENOMIC DNA]</scope>
    <source>
        <strain evidence="1 2">DSM 14914</strain>
    </source>
</reference>
<dbReference type="Proteomes" id="UP001242811">
    <property type="component" value="Unassembled WGS sequence"/>
</dbReference>
<evidence type="ECO:0000313" key="1">
    <source>
        <dbReference type="EMBL" id="MDQ0496971.1"/>
    </source>
</evidence>
<gene>
    <name evidence="1" type="ORF">QOZ95_005171</name>
</gene>
<keyword evidence="2" id="KW-1185">Reference proteome</keyword>
<organism evidence="1 2">
    <name type="scientific">Paenibacillus brasilensis</name>
    <dbReference type="NCBI Taxonomy" id="128574"/>
    <lineage>
        <taxon>Bacteria</taxon>
        <taxon>Bacillati</taxon>
        <taxon>Bacillota</taxon>
        <taxon>Bacilli</taxon>
        <taxon>Bacillales</taxon>
        <taxon>Paenibacillaceae</taxon>
        <taxon>Paenibacillus</taxon>
    </lineage>
</organism>
<name>A0ABU0L6Q3_9BACL</name>
<dbReference type="EMBL" id="JAUSWA010000048">
    <property type="protein sequence ID" value="MDQ0496971.1"/>
    <property type="molecule type" value="Genomic_DNA"/>
</dbReference>
<accession>A0ABU0L6Q3</accession>
<evidence type="ECO:0000313" key="2">
    <source>
        <dbReference type="Proteomes" id="UP001242811"/>
    </source>
</evidence>
<protein>
    <submittedName>
        <fullName evidence="1">Uncharacterized protein</fullName>
    </submittedName>
</protein>
<proteinExistence type="predicted"/>
<comment type="caution">
    <text evidence="1">The sequence shown here is derived from an EMBL/GenBank/DDBJ whole genome shotgun (WGS) entry which is preliminary data.</text>
</comment>
<sequence>MKEGNVKPPPFDISLLEITDEGIDILESVNDEIYELYQQWRENACEHEGFYYYQDRVFNVAGGNFFYGIIDRLGQDKFPLLISIGGKLLSADQAEKALKELDIFESGASKLQGTFLVDTVSYDEYGRSLPGEDKWFLSSGGEHTYQLNDRGFCILDRGHRELFHSVAFAQEVLSVEKEGRKHKYARFHDLEMGRIFESSYPLSRKIWGIDELYYPKSFQVVKRNLKGSDSRPARVLRSLLRLPYRQVIRSFGHKEI</sequence>